<comment type="caution">
    <text evidence="1">The sequence shown here is derived from an EMBL/GenBank/DDBJ whole genome shotgun (WGS) entry which is preliminary data.</text>
</comment>
<name>A0ACB7US10_DIOAL</name>
<protein>
    <submittedName>
        <fullName evidence="1">The fantastic four family protein</fullName>
    </submittedName>
</protein>
<accession>A0ACB7US10</accession>
<proteinExistence type="predicted"/>
<evidence type="ECO:0000313" key="1">
    <source>
        <dbReference type="EMBL" id="KAH7663510.1"/>
    </source>
</evidence>
<keyword evidence="2" id="KW-1185">Reference proteome</keyword>
<organism evidence="1 2">
    <name type="scientific">Dioscorea alata</name>
    <name type="common">Purple yam</name>
    <dbReference type="NCBI Taxonomy" id="55571"/>
    <lineage>
        <taxon>Eukaryota</taxon>
        <taxon>Viridiplantae</taxon>
        <taxon>Streptophyta</taxon>
        <taxon>Embryophyta</taxon>
        <taxon>Tracheophyta</taxon>
        <taxon>Spermatophyta</taxon>
        <taxon>Magnoliopsida</taxon>
        <taxon>Liliopsida</taxon>
        <taxon>Dioscoreales</taxon>
        <taxon>Dioscoreaceae</taxon>
        <taxon>Dioscorea</taxon>
    </lineage>
</organism>
<dbReference type="Proteomes" id="UP000827976">
    <property type="component" value="Chromosome 14"/>
</dbReference>
<reference evidence="2" key="1">
    <citation type="journal article" date="2022" name="Nat. Commun.">
        <title>Chromosome evolution and the genetic basis of agronomically important traits in greater yam.</title>
        <authorList>
            <person name="Bredeson J.V."/>
            <person name="Lyons J.B."/>
            <person name="Oniyinde I.O."/>
            <person name="Okereke N.R."/>
            <person name="Kolade O."/>
            <person name="Nnabue I."/>
            <person name="Nwadili C.O."/>
            <person name="Hribova E."/>
            <person name="Parker M."/>
            <person name="Nwogha J."/>
            <person name="Shu S."/>
            <person name="Carlson J."/>
            <person name="Kariba R."/>
            <person name="Muthemba S."/>
            <person name="Knop K."/>
            <person name="Barton G.J."/>
            <person name="Sherwood A.V."/>
            <person name="Lopez-Montes A."/>
            <person name="Asiedu R."/>
            <person name="Jamnadass R."/>
            <person name="Muchugi A."/>
            <person name="Goodstein D."/>
            <person name="Egesi C.N."/>
            <person name="Featherston J."/>
            <person name="Asfaw A."/>
            <person name="Simpson G.G."/>
            <person name="Dolezel J."/>
            <person name="Hendre P.S."/>
            <person name="Van Deynze A."/>
            <person name="Kumar P.L."/>
            <person name="Obidiegwu J.E."/>
            <person name="Bhattacharjee R."/>
            <person name="Rokhsar D.S."/>
        </authorList>
    </citation>
    <scope>NUCLEOTIDE SEQUENCE [LARGE SCALE GENOMIC DNA]</scope>
    <source>
        <strain evidence="2">cv. TDa95/00328</strain>
    </source>
</reference>
<dbReference type="EMBL" id="CM037024">
    <property type="protein sequence ID" value="KAH7663510.1"/>
    <property type="molecule type" value="Genomic_DNA"/>
</dbReference>
<sequence>MAKCGESSSPPKDVSESLQSCTKGLGFESMDEVQEDLVKNSHSSCDDERSECKDGDENKRLKDKYSRNGKNGFPPPISTIGKSGKPLVQLESYRNDGRIVLKEFKMPMHEFLHAFREDGRLKLQFVNQEEDDEDAKG</sequence>
<evidence type="ECO:0000313" key="2">
    <source>
        <dbReference type="Proteomes" id="UP000827976"/>
    </source>
</evidence>
<gene>
    <name evidence="1" type="ORF">IHE45_14G059700</name>
</gene>